<dbReference type="CDD" id="cd10527">
    <property type="entry name" value="SET_LSMT"/>
    <property type="match status" value="1"/>
</dbReference>
<proteinExistence type="predicted"/>
<dbReference type="InterPro" id="IPR046341">
    <property type="entry name" value="SET_dom_sf"/>
</dbReference>
<reference evidence="1" key="1">
    <citation type="submission" date="2020-10" db="EMBL/GenBank/DDBJ databases">
        <title>Unveiling of a novel bifunctional photoreceptor, Dualchrome1, isolated from a cosmopolitan green alga.</title>
        <authorList>
            <person name="Suzuki S."/>
            <person name="Kawachi M."/>
        </authorList>
    </citation>
    <scope>NUCLEOTIDE SEQUENCE</scope>
    <source>
        <strain evidence="1">NIES 2893</strain>
    </source>
</reference>
<dbReference type="Proteomes" id="UP000660262">
    <property type="component" value="Unassembled WGS sequence"/>
</dbReference>
<dbReference type="AlphaFoldDB" id="A0A830I3A2"/>
<gene>
    <name evidence="1" type="ORF">PPROV_001037500</name>
</gene>
<dbReference type="InterPro" id="IPR050600">
    <property type="entry name" value="SETD3_SETD6_MTase"/>
</dbReference>
<sequence length="415" mass="44913">MPASASASASEECSESYASLKLWLLRHGAVIHPSVDIFRDGGDGGDNSARPSTSYRGLRTSSALAPSTLLVSVPRRLLLSSGGVSSDNLPTALVREMIKETNKAGSSFYSVYLATLPQRAEYHILSLWTNEQARHLQASYALARWKRLQQQLSESVTTIQNKIGSAATTAMCEWAVATVSTRAVYATADEPGGVLCPFGDMHNYQPPQKACGTNVGDAAYDAQTETLNWTTKKAYTRGSEVFMTYGTYTSLDLLEYYGFLLPPRANDDHETFELCDAAMEHLDNALPLPRGDSALNRAVGAAGVLSVDTQGTPSYALLVRARAGALHAAGTDDRVAADKVRVGEPLKETSLECTALRAIARCVHADLNGAPTSLEEDKALQRKTCSDDLRFHLALSWRIAWKSALICCRARCGRE</sequence>
<comment type="caution">
    <text evidence="1">The sequence shown here is derived from an EMBL/GenBank/DDBJ whole genome shotgun (WGS) entry which is preliminary data.</text>
</comment>
<evidence type="ECO:0000313" key="1">
    <source>
        <dbReference type="EMBL" id="GHP11647.1"/>
    </source>
</evidence>
<dbReference type="SUPFAM" id="SSF82199">
    <property type="entry name" value="SET domain"/>
    <property type="match status" value="1"/>
</dbReference>
<dbReference type="OrthoDB" id="514874at2759"/>
<protein>
    <recommendedName>
        <fullName evidence="3">SET domain-containing protein</fullName>
    </recommendedName>
</protein>
<name>A0A830I3A2_9CHLO</name>
<dbReference type="EMBL" id="BNJQ01000035">
    <property type="protein sequence ID" value="GHP11647.1"/>
    <property type="molecule type" value="Genomic_DNA"/>
</dbReference>
<accession>A0A830I3A2</accession>
<dbReference type="Gene3D" id="3.90.1410.10">
    <property type="entry name" value="set domain protein methyltransferase, domain 1"/>
    <property type="match status" value="1"/>
</dbReference>
<organism evidence="1 2">
    <name type="scientific">Pycnococcus provasolii</name>
    <dbReference type="NCBI Taxonomy" id="41880"/>
    <lineage>
        <taxon>Eukaryota</taxon>
        <taxon>Viridiplantae</taxon>
        <taxon>Chlorophyta</taxon>
        <taxon>Pseudoscourfieldiophyceae</taxon>
        <taxon>Pseudoscourfieldiales</taxon>
        <taxon>Pycnococcaceae</taxon>
        <taxon>Pycnococcus</taxon>
    </lineage>
</organism>
<keyword evidence="2" id="KW-1185">Reference proteome</keyword>
<dbReference type="GO" id="GO:0016279">
    <property type="term" value="F:protein-lysine N-methyltransferase activity"/>
    <property type="evidence" value="ECO:0007669"/>
    <property type="project" value="TreeGrafter"/>
</dbReference>
<dbReference type="PANTHER" id="PTHR13271:SF91">
    <property type="entry name" value="PROTEIN SET DOMAIN GROUP 40"/>
    <property type="match status" value="1"/>
</dbReference>
<evidence type="ECO:0008006" key="3">
    <source>
        <dbReference type="Google" id="ProtNLM"/>
    </source>
</evidence>
<dbReference type="PANTHER" id="PTHR13271">
    <property type="entry name" value="UNCHARACTERIZED PUTATIVE METHYLTRANSFERASE"/>
    <property type="match status" value="1"/>
</dbReference>
<evidence type="ECO:0000313" key="2">
    <source>
        <dbReference type="Proteomes" id="UP000660262"/>
    </source>
</evidence>